<dbReference type="Pfam" id="PF00789">
    <property type="entry name" value="UBX"/>
    <property type="match status" value="1"/>
</dbReference>
<dbReference type="GO" id="GO:0005783">
    <property type="term" value="C:endoplasmic reticulum"/>
    <property type="evidence" value="ECO:0007669"/>
    <property type="project" value="TreeGrafter"/>
</dbReference>
<organism evidence="3 4">
    <name type="scientific">Zygotorulaspora mrakii</name>
    <name type="common">Zygosaccharomyces mrakii</name>
    <dbReference type="NCBI Taxonomy" id="42260"/>
    <lineage>
        <taxon>Eukaryota</taxon>
        <taxon>Fungi</taxon>
        <taxon>Dikarya</taxon>
        <taxon>Ascomycota</taxon>
        <taxon>Saccharomycotina</taxon>
        <taxon>Saccharomycetes</taxon>
        <taxon>Saccharomycetales</taxon>
        <taxon>Saccharomycetaceae</taxon>
        <taxon>Zygotorulaspora</taxon>
    </lineage>
</organism>
<dbReference type="InterPro" id="IPR001012">
    <property type="entry name" value="UBX_dom"/>
</dbReference>
<dbReference type="Proteomes" id="UP000509704">
    <property type="component" value="Chromosome 3"/>
</dbReference>
<dbReference type="Gene3D" id="3.10.20.90">
    <property type="entry name" value="Phosphatidylinositol 3-kinase Catalytic Subunit, Chain A, domain 1"/>
    <property type="match status" value="1"/>
</dbReference>
<dbReference type="PROSITE" id="PS50033">
    <property type="entry name" value="UBX"/>
    <property type="match status" value="1"/>
</dbReference>
<evidence type="ECO:0000313" key="3">
    <source>
        <dbReference type="EMBL" id="QLG72126.1"/>
    </source>
</evidence>
<dbReference type="RefSeq" id="XP_037143854.1">
    <property type="nucleotide sequence ID" value="XM_037287959.1"/>
</dbReference>
<feature type="compositionally biased region" description="Polar residues" evidence="1">
    <location>
        <begin position="350"/>
        <end position="371"/>
    </location>
</feature>
<evidence type="ECO:0000259" key="2">
    <source>
        <dbReference type="PROSITE" id="PS50033"/>
    </source>
</evidence>
<reference evidence="3 4" key="1">
    <citation type="submission" date="2020-07" db="EMBL/GenBank/DDBJ databases">
        <title>The yeast mating-type switching endonuclease HO is a domesticated member of an unorthodox homing genetic element family.</title>
        <authorList>
            <person name="Coughlan A.Y."/>
            <person name="Lombardi L."/>
            <person name="Braun-Galleani S."/>
            <person name="Martos A.R."/>
            <person name="Galeote V."/>
            <person name="Bigey F."/>
            <person name="Dequin S."/>
            <person name="Byrne K.P."/>
            <person name="Wolfe K.H."/>
        </authorList>
    </citation>
    <scope>NUCLEOTIDE SEQUENCE [LARGE SCALE GENOMIC DNA]</scope>
    <source>
        <strain evidence="3 4">NRRL Y-6702</strain>
    </source>
</reference>
<sequence>MLGDLFMDSVEQAVGLSVKQERVLVVYNTSGDDRWLESWFAKESLGKIKPFAVWLRLVKGTEQFDYFEEIFGTVALPSLYLVKQGKVLSIIKDEDNKASAGISHWESLAVSLGASLSVHADIAHNTKTLREQVEETTQQKYQDELIKQRKIELEERERILRLVEADKVERKARKHPAVAKAVKSAEIHDYIKDSSKLRGEQCTLLIRLTNGNTITKQFNSSDTLNDARKWVDLNRTDGDGPYSFHRNIPRSTFTDSDELKSLAALELLPRSALFILKPIDTELEHMNVVSARGPGLLGKVFGGISAWWNNGNSKEAGRWENANDHNHNEEPSSQRLLESTLDHQTDRNSRGPSLQINNSSGTPSRQTSPAQVVNDRQIKHNVSDLSLPSRCVTPNVYQFVNKEDEDKKPSTYNGNNIDLGERADDE</sequence>
<dbReference type="GeneID" id="59235824"/>
<protein>
    <recommendedName>
        <fullName evidence="2">UBX domain-containing protein</fullName>
    </recommendedName>
</protein>
<dbReference type="AlphaFoldDB" id="A0A7H9B134"/>
<dbReference type="EMBL" id="CP058606">
    <property type="protein sequence ID" value="QLG72126.1"/>
    <property type="molecule type" value="Genomic_DNA"/>
</dbReference>
<dbReference type="PANTHER" id="PTHR46424:SF1">
    <property type="entry name" value="UBX DOMAIN-CONTAINING PROTEIN 4"/>
    <property type="match status" value="1"/>
</dbReference>
<feature type="region of interest" description="Disordered" evidence="1">
    <location>
        <begin position="343"/>
        <end position="371"/>
    </location>
</feature>
<evidence type="ECO:0000313" key="4">
    <source>
        <dbReference type="Proteomes" id="UP000509704"/>
    </source>
</evidence>
<dbReference type="Pfam" id="PF23187">
    <property type="entry name" value="UBX7_N"/>
    <property type="match status" value="1"/>
</dbReference>
<name>A0A7H9B134_ZYGMR</name>
<dbReference type="GO" id="GO:0036503">
    <property type="term" value="P:ERAD pathway"/>
    <property type="evidence" value="ECO:0007669"/>
    <property type="project" value="TreeGrafter"/>
</dbReference>
<feature type="region of interest" description="Disordered" evidence="1">
    <location>
        <begin position="400"/>
        <end position="426"/>
    </location>
</feature>
<dbReference type="KEGG" id="zmk:HG535_0C04800"/>
<dbReference type="PANTHER" id="PTHR46424">
    <property type="entry name" value="UBX DOMAIN-CONTAINING PROTEIN 4"/>
    <property type="match status" value="1"/>
</dbReference>
<proteinExistence type="predicted"/>
<dbReference type="OrthoDB" id="2445133at2759"/>
<dbReference type="SMART" id="SM00166">
    <property type="entry name" value="UBX"/>
    <property type="match status" value="1"/>
</dbReference>
<dbReference type="InterPro" id="IPR029071">
    <property type="entry name" value="Ubiquitin-like_domsf"/>
</dbReference>
<dbReference type="SUPFAM" id="SSF54236">
    <property type="entry name" value="Ubiquitin-like"/>
    <property type="match status" value="1"/>
</dbReference>
<evidence type="ECO:0000256" key="1">
    <source>
        <dbReference type="SAM" id="MobiDB-lite"/>
    </source>
</evidence>
<accession>A0A7H9B134</accession>
<feature type="domain" description="UBX" evidence="2">
    <location>
        <begin position="197"/>
        <end position="275"/>
    </location>
</feature>
<keyword evidence="4" id="KW-1185">Reference proteome</keyword>
<gene>
    <name evidence="3" type="ORF">HG535_0C04800</name>
</gene>